<sequence length="229" mass="24682">MTDHRHALVDAGRRLDALGLSPGTSGNLSVRDGDRVHMSPTGVSLGALSVEELSVLDLECPADRAHVSGPKSSKEFPLHQALYRRDPEVRAVVHLHSTHAAAYSCLPAWSRHSAMPPVTPYFVMNVGQLPLIPYAAPGDQDQARGIESLDFPFRAVLLQNHGPVVGGASMDRAVAMAVEIEETARLLLALGGRRPRTLTPAEVRELTERYRSPWTHLGVDDQSAGAPAV</sequence>
<dbReference type="PANTHER" id="PTHR22789:SF0">
    <property type="entry name" value="3-OXO-TETRONATE 4-PHOSPHATE DECARBOXYLASE-RELATED"/>
    <property type="match status" value="1"/>
</dbReference>
<dbReference type="RefSeq" id="WP_093941664.1">
    <property type="nucleotide sequence ID" value="NZ_CP022521.1"/>
</dbReference>
<dbReference type="SMART" id="SM01007">
    <property type="entry name" value="Aldolase_II"/>
    <property type="match status" value="1"/>
</dbReference>
<dbReference type="InterPro" id="IPR050197">
    <property type="entry name" value="Aldolase_class_II_sugar_metab"/>
</dbReference>
<accession>A0A221W3U4</accession>
<dbReference type="InterPro" id="IPR001303">
    <property type="entry name" value="Aldolase_II/adducin_N"/>
</dbReference>
<proteinExistence type="predicted"/>
<keyword evidence="2 3" id="KW-0456">Lyase</keyword>
<dbReference type="Gene3D" id="3.40.225.10">
    <property type="entry name" value="Class II aldolase/adducin N-terminal domain"/>
    <property type="match status" value="1"/>
</dbReference>
<dbReference type="PANTHER" id="PTHR22789">
    <property type="entry name" value="FUCULOSE PHOSPHATE ALDOLASE"/>
    <property type="match status" value="1"/>
</dbReference>
<dbReference type="KEGG" id="ahg:AHOG_13370"/>
<evidence type="ECO:0000313" key="4">
    <source>
        <dbReference type="Proteomes" id="UP000204221"/>
    </source>
</evidence>
<organism evidence="3 4">
    <name type="scientific">Actinoalloteichus hoggarensis</name>
    <dbReference type="NCBI Taxonomy" id="1470176"/>
    <lineage>
        <taxon>Bacteria</taxon>
        <taxon>Bacillati</taxon>
        <taxon>Actinomycetota</taxon>
        <taxon>Actinomycetes</taxon>
        <taxon>Pseudonocardiales</taxon>
        <taxon>Pseudonocardiaceae</taxon>
        <taxon>Actinoalloteichus</taxon>
    </lineage>
</organism>
<dbReference type="Pfam" id="PF00596">
    <property type="entry name" value="Aldolase_II"/>
    <property type="match status" value="1"/>
</dbReference>
<keyword evidence="1" id="KW-0479">Metal-binding</keyword>
<dbReference type="Proteomes" id="UP000204221">
    <property type="component" value="Chromosome"/>
</dbReference>
<dbReference type="GO" id="GO:0008738">
    <property type="term" value="F:L-fuculose-phosphate aldolase activity"/>
    <property type="evidence" value="ECO:0007669"/>
    <property type="project" value="UniProtKB-EC"/>
</dbReference>
<dbReference type="EC" id="4.1.2.17" evidence="3"/>
<dbReference type="GO" id="GO:0005829">
    <property type="term" value="C:cytosol"/>
    <property type="evidence" value="ECO:0007669"/>
    <property type="project" value="TreeGrafter"/>
</dbReference>
<dbReference type="AlphaFoldDB" id="A0A221W3U4"/>
<evidence type="ECO:0000313" key="3">
    <source>
        <dbReference type="EMBL" id="ASO20317.1"/>
    </source>
</evidence>
<dbReference type="InterPro" id="IPR036409">
    <property type="entry name" value="Aldolase_II/adducin_N_sf"/>
</dbReference>
<evidence type="ECO:0000256" key="1">
    <source>
        <dbReference type="ARBA" id="ARBA00022723"/>
    </source>
</evidence>
<dbReference type="GO" id="GO:0046872">
    <property type="term" value="F:metal ion binding"/>
    <property type="evidence" value="ECO:0007669"/>
    <property type="project" value="UniProtKB-KW"/>
</dbReference>
<keyword evidence="4" id="KW-1185">Reference proteome</keyword>
<gene>
    <name evidence="3" type="primary">fucA</name>
    <name evidence="3" type="ORF">AHOG_13370</name>
</gene>
<evidence type="ECO:0000256" key="2">
    <source>
        <dbReference type="ARBA" id="ARBA00023239"/>
    </source>
</evidence>
<protein>
    <submittedName>
        <fullName evidence="3">L-fuculose phosphate aldolase</fullName>
        <ecNumber evidence="3">4.1.2.17</ecNumber>
    </submittedName>
</protein>
<dbReference type="GO" id="GO:0019323">
    <property type="term" value="P:pentose catabolic process"/>
    <property type="evidence" value="ECO:0007669"/>
    <property type="project" value="TreeGrafter"/>
</dbReference>
<reference evidence="3 4" key="1">
    <citation type="submission" date="2017-07" db="EMBL/GenBank/DDBJ databases">
        <title>Complete genome sequence of Actinoalloteichus hoggarensis DSM 45943, type strain of Actinoalloteichus hoggarensis.</title>
        <authorList>
            <person name="Ruckert C."/>
            <person name="Nouioui I."/>
            <person name="Willmese J."/>
            <person name="van Wezel G."/>
            <person name="Klenk H.-P."/>
            <person name="Kalinowski J."/>
            <person name="Zotchev S.B."/>
        </authorList>
    </citation>
    <scope>NUCLEOTIDE SEQUENCE [LARGE SCALE GENOMIC DNA]</scope>
    <source>
        <strain evidence="3 4">DSM 45943</strain>
    </source>
</reference>
<dbReference type="EMBL" id="CP022521">
    <property type="protein sequence ID" value="ASO20317.1"/>
    <property type="molecule type" value="Genomic_DNA"/>
</dbReference>
<name>A0A221W3U4_9PSEU</name>
<dbReference type="SUPFAM" id="SSF53639">
    <property type="entry name" value="AraD/HMP-PK domain-like"/>
    <property type="match status" value="1"/>
</dbReference>
<dbReference type="OrthoDB" id="9786287at2"/>